<dbReference type="Proteomes" id="UP000279669">
    <property type="component" value="Unassembled WGS sequence"/>
</dbReference>
<dbReference type="EMBL" id="REFG01000012">
    <property type="protein sequence ID" value="RMA68777.1"/>
    <property type="molecule type" value="Genomic_DNA"/>
</dbReference>
<dbReference type="InterPro" id="IPR000866">
    <property type="entry name" value="AhpC/TSA"/>
</dbReference>
<dbReference type="Gene3D" id="3.40.30.10">
    <property type="entry name" value="Glutaredoxin"/>
    <property type="match status" value="1"/>
</dbReference>
<evidence type="ECO:0000256" key="2">
    <source>
        <dbReference type="ARBA" id="ARBA00023284"/>
    </source>
</evidence>
<dbReference type="CDD" id="cd03018">
    <property type="entry name" value="PRX_AhpE_like"/>
    <property type="match status" value="1"/>
</dbReference>
<dbReference type="InterPro" id="IPR013766">
    <property type="entry name" value="Thioredoxin_domain"/>
</dbReference>
<accession>A0ABX9UCG0</accession>
<reference evidence="4 5" key="1">
    <citation type="submission" date="2018-10" db="EMBL/GenBank/DDBJ databases">
        <title>Genomic Encyclopedia of Type Strains, Phase IV (KMG-IV): sequencing the most valuable type-strain genomes for metagenomic binning, comparative biology and taxonomic classification.</title>
        <authorList>
            <person name="Goeker M."/>
        </authorList>
    </citation>
    <scope>NUCLEOTIDE SEQUENCE [LARGE SCALE GENOMIC DNA]</scope>
    <source>
        <strain evidence="4 5">DSM 13574</strain>
    </source>
</reference>
<dbReference type="PIRSF" id="PIRSF000239">
    <property type="entry name" value="AHPC"/>
    <property type="match status" value="1"/>
</dbReference>
<gene>
    <name evidence="4" type="ORF">C8D75_1816</name>
</gene>
<dbReference type="PANTHER" id="PTHR43110:SF1">
    <property type="entry name" value="THIOL PEROXIDASE"/>
    <property type="match status" value="1"/>
</dbReference>
<dbReference type="InterPro" id="IPR050455">
    <property type="entry name" value="Tpx_Peroxidase_subfamily"/>
</dbReference>
<dbReference type="InterPro" id="IPR024706">
    <property type="entry name" value="Peroxiredoxin_AhpC-typ"/>
</dbReference>
<dbReference type="Pfam" id="PF00578">
    <property type="entry name" value="AhpC-TSA"/>
    <property type="match status" value="1"/>
</dbReference>
<comment type="caution">
    <text evidence="4">The sequence shown here is derived from an EMBL/GenBank/DDBJ whole genome shotgun (WGS) entry which is preliminary data.</text>
</comment>
<sequence>MALNVGDLAPDFKVKDQNGNEISLSDFKGKKVLLSFHPLAWTGVCETQMKNLDVKYDELEKLNVIPLGISVDASPSKKAWAEKMRINKLKLLSDFWPHGEVATKYGIFDKENGFSKRANFLIDEEGKIEFLKVYELRDQPDLNEIINHIKR</sequence>
<keyword evidence="5" id="KW-1185">Reference proteome</keyword>
<keyword evidence="2" id="KW-0676">Redox-active center</keyword>
<dbReference type="InterPro" id="IPR036249">
    <property type="entry name" value="Thioredoxin-like_sf"/>
</dbReference>
<keyword evidence="1" id="KW-0560">Oxidoreductase</keyword>
<name>A0ABX9UCG0_9BACT</name>
<dbReference type="SUPFAM" id="SSF52833">
    <property type="entry name" value="Thioredoxin-like"/>
    <property type="match status" value="1"/>
</dbReference>
<evidence type="ECO:0000256" key="1">
    <source>
        <dbReference type="ARBA" id="ARBA00023002"/>
    </source>
</evidence>
<dbReference type="PROSITE" id="PS51352">
    <property type="entry name" value="THIOREDOXIN_2"/>
    <property type="match status" value="1"/>
</dbReference>
<proteinExistence type="predicted"/>
<dbReference type="PANTHER" id="PTHR43110">
    <property type="entry name" value="THIOL PEROXIDASE"/>
    <property type="match status" value="1"/>
</dbReference>
<evidence type="ECO:0000259" key="3">
    <source>
        <dbReference type="PROSITE" id="PS51352"/>
    </source>
</evidence>
<dbReference type="RefSeq" id="WP_211286751.1">
    <property type="nucleotide sequence ID" value="NZ_REFG01000012.1"/>
</dbReference>
<evidence type="ECO:0000313" key="5">
    <source>
        <dbReference type="Proteomes" id="UP000279669"/>
    </source>
</evidence>
<feature type="domain" description="Thioredoxin" evidence="3">
    <location>
        <begin position="3"/>
        <end position="151"/>
    </location>
</feature>
<protein>
    <submittedName>
        <fullName evidence="4">Peroxiredoxin</fullName>
    </submittedName>
</protein>
<organism evidence="4 5">
    <name type="scientific">Petrotoga olearia</name>
    <dbReference type="NCBI Taxonomy" id="156203"/>
    <lineage>
        <taxon>Bacteria</taxon>
        <taxon>Thermotogati</taxon>
        <taxon>Thermotogota</taxon>
        <taxon>Thermotogae</taxon>
        <taxon>Petrotogales</taxon>
        <taxon>Petrotogaceae</taxon>
        <taxon>Petrotoga</taxon>
    </lineage>
</organism>
<evidence type="ECO:0000313" key="4">
    <source>
        <dbReference type="EMBL" id="RMA68777.1"/>
    </source>
</evidence>